<evidence type="ECO:0000256" key="2">
    <source>
        <dbReference type="ARBA" id="ARBA00010156"/>
    </source>
</evidence>
<dbReference type="PANTHER" id="PTHR11886">
    <property type="entry name" value="DYNEIN LIGHT CHAIN"/>
    <property type="match status" value="1"/>
</dbReference>
<evidence type="ECO:0000256" key="5">
    <source>
        <dbReference type="ARBA" id="ARBA00023017"/>
    </source>
</evidence>
<comment type="similarity">
    <text evidence="2">Belongs to the dynein light chain family.</text>
</comment>
<reference evidence="9" key="1">
    <citation type="submission" date="2023-07" db="EMBL/GenBank/DDBJ databases">
        <authorList>
            <consortium name="CYATHOMIX"/>
        </authorList>
    </citation>
    <scope>NUCLEOTIDE SEQUENCE</scope>
    <source>
        <strain evidence="9">N/A</strain>
    </source>
</reference>
<keyword evidence="10" id="KW-1185">Reference proteome</keyword>
<evidence type="ECO:0000256" key="1">
    <source>
        <dbReference type="ARBA" id="ARBA00004245"/>
    </source>
</evidence>
<accession>A0AA36MGC6</accession>
<dbReference type="SMART" id="SM01375">
    <property type="entry name" value="Dynein_light"/>
    <property type="match status" value="1"/>
</dbReference>
<dbReference type="SUPFAM" id="SSF54648">
    <property type="entry name" value="DLC"/>
    <property type="match status" value="1"/>
</dbReference>
<evidence type="ECO:0000313" key="10">
    <source>
        <dbReference type="Proteomes" id="UP001176961"/>
    </source>
</evidence>
<dbReference type="Gene3D" id="3.30.740.10">
    <property type="entry name" value="Protein Inhibitor Of Neuronal Nitric Oxide Synthase"/>
    <property type="match status" value="1"/>
</dbReference>
<gene>
    <name evidence="9" type="ORF">CYNAS_LOCUS21153</name>
</gene>
<evidence type="ECO:0008006" key="11">
    <source>
        <dbReference type="Google" id="ProtNLM"/>
    </source>
</evidence>
<name>A0AA36MGC6_CYLNA</name>
<keyword evidence="6" id="KW-0505">Motor protein</keyword>
<dbReference type="GO" id="GO:0045505">
    <property type="term" value="F:dynein intermediate chain binding"/>
    <property type="evidence" value="ECO:0007669"/>
    <property type="project" value="TreeGrafter"/>
</dbReference>
<dbReference type="EMBL" id="CATQJL010000326">
    <property type="protein sequence ID" value="CAJ0609170.1"/>
    <property type="molecule type" value="Genomic_DNA"/>
</dbReference>
<evidence type="ECO:0000256" key="6">
    <source>
        <dbReference type="ARBA" id="ARBA00023175"/>
    </source>
</evidence>
<feature type="compositionally biased region" description="Low complexity" evidence="8">
    <location>
        <begin position="50"/>
        <end position="68"/>
    </location>
</feature>
<dbReference type="InterPro" id="IPR001372">
    <property type="entry name" value="Dynein_light_chain_typ-1/2"/>
</dbReference>
<organism evidence="9 10">
    <name type="scientific">Cylicocyclus nassatus</name>
    <name type="common">Nematode worm</name>
    <dbReference type="NCBI Taxonomy" id="53992"/>
    <lineage>
        <taxon>Eukaryota</taxon>
        <taxon>Metazoa</taxon>
        <taxon>Ecdysozoa</taxon>
        <taxon>Nematoda</taxon>
        <taxon>Chromadorea</taxon>
        <taxon>Rhabditida</taxon>
        <taxon>Rhabditina</taxon>
        <taxon>Rhabditomorpha</taxon>
        <taxon>Strongyloidea</taxon>
        <taxon>Strongylidae</taxon>
        <taxon>Cylicocyclus</taxon>
    </lineage>
</organism>
<comment type="subcellular location">
    <subcellularLocation>
        <location evidence="1">Cytoplasm</location>
        <location evidence="1">Cytoskeleton</location>
    </subcellularLocation>
</comment>
<dbReference type="GO" id="GO:0005874">
    <property type="term" value="C:microtubule"/>
    <property type="evidence" value="ECO:0007669"/>
    <property type="project" value="UniProtKB-KW"/>
</dbReference>
<dbReference type="InterPro" id="IPR019763">
    <property type="entry name" value="Dynein_light_1/2_CS"/>
</dbReference>
<keyword evidence="7" id="KW-0206">Cytoskeleton</keyword>
<dbReference type="AlphaFoldDB" id="A0AA36MGC6"/>
<dbReference type="FunFam" id="3.30.740.10:FF:000001">
    <property type="entry name" value="Dynein light chain"/>
    <property type="match status" value="1"/>
</dbReference>
<dbReference type="InterPro" id="IPR037177">
    <property type="entry name" value="DLC_sf"/>
</dbReference>
<dbReference type="Proteomes" id="UP001176961">
    <property type="component" value="Unassembled WGS sequence"/>
</dbReference>
<protein>
    <recommendedName>
        <fullName evidence="11">Dynein light chain</fullName>
    </recommendedName>
</protein>
<evidence type="ECO:0000256" key="4">
    <source>
        <dbReference type="ARBA" id="ARBA00022701"/>
    </source>
</evidence>
<dbReference type="PANTHER" id="PTHR11886:SF35">
    <property type="entry name" value="DYNEIN LIGHT CHAIN"/>
    <property type="match status" value="1"/>
</dbReference>
<evidence type="ECO:0000256" key="7">
    <source>
        <dbReference type="ARBA" id="ARBA00023212"/>
    </source>
</evidence>
<sequence>MTGTGQKTQRGRLVTTAFFIPHMTHIRIALTLSSRTESTHLHQTLFPGKSSASTSGESESSVPSEDLSSPVRINALQDPLSGCGPGSFHVSVDHIYLVAASSTHISKSLLQPYFNLRRHPELACSLLLISMERKLRPRPRTNLEKCLPEQTIAIKSTDMAEEMQQDAIVAAQYAIQKFQIEKDIASYLKMEFDRKYGPSWHCVVGRNFGSYVTHETNHFIYFYIKHIAVMLFKTGF</sequence>
<evidence type="ECO:0000256" key="8">
    <source>
        <dbReference type="SAM" id="MobiDB-lite"/>
    </source>
</evidence>
<keyword evidence="3" id="KW-0963">Cytoplasm</keyword>
<keyword evidence="4" id="KW-0493">Microtubule</keyword>
<dbReference type="GO" id="GO:0005868">
    <property type="term" value="C:cytoplasmic dynein complex"/>
    <property type="evidence" value="ECO:0007669"/>
    <property type="project" value="TreeGrafter"/>
</dbReference>
<dbReference type="PROSITE" id="PS01239">
    <property type="entry name" value="DYNEIN_LIGHT_1"/>
    <property type="match status" value="1"/>
</dbReference>
<dbReference type="CDD" id="cd21452">
    <property type="entry name" value="DLC-like_DYNLL1_DYNLL2"/>
    <property type="match status" value="1"/>
</dbReference>
<comment type="caution">
    <text evidence="9">The sequence shown here is derived from an EMBL/GenBank/DDBJ whole genome shotgun (WGS) entry which is preliminary data.</text>
</comment>
<evidence type="ECO:0000313" key="9">
    <source>
        <dbReference type="EMBL" id="CAJ0609170.1"/>
    </source>
</evidence>
<keyword evidence="5" id="KW-0243">Dynein</keyword>
<feature type="region of interest" description="Disordered" evidence="8">
    <location>
        <begin position="44"/>
        <end position="68"/>
    </location>
</feature>
<dbReference type="GO" id="GO:0007017">
    <property type="term" value="P:microtubule-based process"/>
    <property type="evidence" value="ECO:0007669"/>
    <property type="project" value="InterPro"/>
</dbReference>
<dbReference type="Pfam" id="PF01221">
    <property type="entry name" value="Dynein_light"/>
    <property type="match status" value="1"/>
</dbReference>
<evidence type="ECO:0000256" key="3">
    <source>
        <dbReference type="ARBA" id="ARBA00022490"/>
    </source>
</evidence>
<proteinExistence type="inferred from homology"/>